<dbReference type="SMART" id="SM00849">
    <property type="entry name" value="Lactamase_B"/>
    <property type="match status" value="1"/>
</dbReference>
<dbReference type="PANTHER" id="PTHR36839">
    <property type="entry name" value="METALLO-BETA-LACTAMASE FAMILY PROTEIN (AFU_ORTHOLOGUE AFUA_5G12770)"/>
    <property type="match status" value="1"/>
</dbReference>
<comment type="caution">
    <text evidence="2">The sequence shown here is derived from an EMBL/GenBank/DDBJ whole genome shotgun (WGS) entry which is preliminary data.</text>
</comment>
<reference evidence="3" key="1">
    <citation type="journal article" date="2019" name="Int. J. Syst. Evol. Microbiol.">
        <title>The Global Catalogue of Microorganisms (GCM) 10K type strain sequencing project: providing services to taxonomists for standard genome sequencing and annotation.</title>
        <authorList>
            <consortium name="The Broad Institute Genomics Platform"/>
            <consortium name="The Broad Institute Genome Sequencing Center for Infectious Disease"/>
            <person name="Wu L."/>
            <person name="Ma J."/>
        </authorList>
    </citation>
    <scope>NUCLEOTIDE SEQUENCE [LARGE SCALE GENOMIC DNA]</scope>
    <source>
        <strain evidence="3">JCM 9373</strain>
    </source>
</reference>
<proteinExistence type="predicted"/>
<organism evidence="2 3">
    <name type="scientific">Planomonospora alba</name>
    <dbReference type="NCBI Taxonomy" id="161354"/>
    <lineage>
        <taxon>Bacteria</taxon>
        <taxon>Bacillati</taxon>
        <taxon>Actinomycetota</taxon>
        <taxon>Actinomycetes</taxon>
        <taxon>Streptosporangiales</taxon>
        <taxon>Streptosporangiaceae</taxon>
        <taxon>Planomonospora</taxon>
    </lineage>
</organism>
<dbReference type="EMBL" id="BAAAUT010000120">
    <property type="protein sequence ID" value="GAA3168149.1"/>
    <property type="molecule type" value="Genomic_DNA"/>
</dbReference>
<protein>
    <recommendedName>
        <fullName evidence="1">Metallo-beta-lactamase domain-containing protein</fullName>
    </recommendedName>
</protein>
<feature type="domain" description="Metallo-beta-lactamase" evidence="1">
    <location>
        <begin position="72"/>
        <end position="241"/>
    </location>
</feature>
<sequence length="277" mass="30906">MNDLPICVTCGVQYGAPRENCPICEDERQYVGWEGQRWTSLNELRARGHRMRIAEEGPGVVGIGTDPATAIGQRALLVRTPAGNVLWDMVSHLDDDLIREVNELGGIDAIAISHPHFYGSMVEWAHAFDAPVHIHAADAEWVARPDDSVVFWEGGTLEILDGLTLVNAGVHFAGGQVLHWRDGEDGRGALLSGDILQVVSDRRWVSFMYSYPNLIPERPRTIRRALSLLEPYRFERVYGGWWKRIVHTDGAEAVRRSADRYLSFALDDSGPEPSGPR</sequence>
<evidence type="ECO:0000313" key="3">
    <source>
        <dbReference type="Proteomes" id="UP001500320"/>
    </source>
</evidence>
<accession>A0ABP6P6E9</accession>
<dbReference type="Pfam" id="PF00753">
    <property type="entry name" value="Lactamase_B"/>
    <property type="match status" value="1"/>
</dbReference>
<dbReference type="PANTHER" id="PTHR36839:SF1">
    <property type="entry name" value="METALLO-BETA-LACTAMASE FAMILY PROTEIN (AFU_ORTHOLOGUE AFUA_5G12770)"/>
    <property type="match status" value="1"/>
</dbReference>
<evidence type="ECO:0000313" key="2">
    <source>
        <dbReference type="EMBL" id="GAA3168149.1"/>
    </source>
</evidence>
<dbReference type="Gene3D" id="3.60.15.10">
    <property type="entry name" value="Ribonuclease Z/Hydroxyacylglutathione hydrolase-like"/>
    <property type="match status" value="1"/>
</dbReference>
<keyword evidence="3" id="KW-1185">Reference proteome</keyword>
<dbReference type="InterPro" id="IPR001279">
    <property type="entry name" value="Metallo-B-lactamas"/>
</dbReference>
<name>A0ABP6P6E9_9ACTN</name>
<dbReference type="SUPFAM" id="SSF56281">
    <property type="entry name" value="Metallo-hydrolase/oxidoreductase"/>
    <property type="match status" value="1"/>
</dbReference>
<dbReference type="RefSeq" id="WP_344867008.1">
    <property type="nucleotide sequence ID" value="NZ_BAAAUT010000120.1"/>
</dbReference>
<dbReference type="InterPro" id="IPR036866">
    <property type="entry name" value="RibonucZ/Hydroxyglut_hydro"/>
</dbReference>
<evidence type="ECO:0000259" key="1">
    <source>
        <dbReference type="SMART" id="SM00849"/>
    </source>
</evidence>
<dbReference type="Proteomes" id="UP001500320">
    <property type="component" value="Unassembled WGS sequence"/>
</dbReference>
<gene>
    <name evidence="2" type="ORF">GCM10010466_68200</name>
</gene>